<dbReference type="PANTHER" id="PTHR34047:SF10">
    <property type="entry name" value="GROUP II INTRON-ASSOCIATED OPEN READING FRAME"/>
    <property type="match status" value="1"/>
</dbReference>
<dbReference type="Pfam" id="PF08388">
    <property type="entry name" value="GIIM"/>
    <property type="match status" value="1"/>
</dbReference>
<dbReference type="Pfam" id="PF01844">
    <property type="entry name" value="HNH"/>
    <property type="match status" value="1"/>
</dbReference>
<organism evidence="2">
    <name type="scientific">uncultured Leptolyngbya sp</name>
    <dbReference type="NCBI Taxonomy" id="332963"/>
    <lineage>
        <taxon>Bacteria</taxon>
        <taxon>Bacillati</taxon>
        <taxon>Cyanobacteriota</taxon>
        <taxon>Cyanophyceae</taxon>
        <taxon>Leptolyngbyales</taxon>
        <taxon>Leptolyngbyaceae</taxon>
        <taxon>Leptolyngbya group</taxon>
        <taxon>Leptolyngbya</taxon>
        <taxon>environmental samples</taxon>
    </lineage>
</organism>
<dbReference type="Gene3D" id="1.10.30.50">
    <property type="match status" value="1"/>
</dbReference>
<proteinExistence type="predicted"/>
<dbReference type="Pfam" id="PF00078">
    <property type="entry name" value="RVT_1"/>
    <property type="match status" value="1"/>
</dbReference>
<dbReference type="InterPro" id="IPR002711">
    <property type="entry name" value="HNH"/>
</dbReference>
<protein>
    <submittedName>
        <fullName evidence="2">Retron-type RNA-directed DNA polymerase</fullName>
        <ecNumber evidence="2">2.7.7.49</ecNumber>
    </submittedName>
</protein>
<dbReference type="SMART" id="SM00507">
    <property type="entry name" value="HNHc"/>
    <property type="match status" value="1"/>
</dbReference>
<dbReference type="GO" id="GO:0008270">
    <property type="term" value="F:zinc ion binding"/>
    <property type="evidence" value="ECO:0007669"/>
    <property type="project" value="InterPro"/>
</dbReference>
<dbReference type="AlphaFoldDB" id="A0A6J4MHM6"/>
<dbReference type="EMBL" id="CADCTY010001147">
    <property type="protein sequence ID" value="CAA9359495.1"/>
    <property type="molecule type" value="Genomic_DNA"/>
</dbReference>
<dbReference type="InterPro" id="IPR000477">
    <property type="entry name" value="RT_dom"/>
</dbReference>
<dbReference type="GO" id="GO:0004519">
    <property type="term" value="F:endonuclease activity"/>
    <property type="evidence" value="ECO:0007669"/>
    <property type="project" value="InterPro"/>
</dbReference>
<keyword evidence="2" id="KW-0695">RNA-directed DNA polymerase</keyword>
<reference evidence="2" key="1">
    <citation type="submission" date="2020-02" db="EMBL/GenBank/DDBJ databases">
        <authorList>
            <person name="Meier V. D."/>
        </authorList>
    </citation>
    <scope>NUCLEOTIDE SEQUENCE</scope>
    <source>
        <strain evidence="2">AVDCRST_MAG94</strain>
    </source>
</reference>
<keyword evidence="2" id="KW-0548">Nucleotidyltransferase</keyword>
<sequence>MANIALHGMEERIKQYIDTLPCGEAGNRRDARRALSLVRYADDLVVLHKNLAVVLKCKEIISEWLQGMGLELKSSKTRIAHTLTSHERQPAGFNFLGFKVKQHRVGQNRSKRGFKTIITPSKEKVKAHYRKIAEVINAHKSAPQKAIIMKLNPMIRGWANYYSTVCSKDTFSDLDYQLFQKLKCWAKHRHHKKTLTWTFSRYWVFTNEKNWIFALTKNGGIEAQLPRYSDTKVVRHIKVKGKLSPYDGDLIYWSTRLGKNPEMPKTVSTLLKKQDGKCPHCGLIFRETDVMEVDHIIPKSQGGRDEYKNLQLLHRHCHDTKSVHDKHQITEEPCEVNVSCTVLKTSR</sequence>
<accession>A0A6J4MHM6</accession>
<evidence type="ECO:0000259" key="1">
    <source>
        <dbReference type="PROSITE" id="PS50878"/>
    </source>
</evidence>
<dbReference type="CDD" id="cd00085">
    <property type="entry name" value="HNHc"/>
    <property type="match status" value="1"/>
</dbReference>
<keyword evidence="2" id="KW-0808">Transferase</keyword>
<dbReference type="GO" id="GO:0003964">
    <property type="term" value="F:RNA-directed DNA polymerase activity"/>
    <property type="evidence" value="ECO:0007669"/>
    <property type="project" value="UniProtKB-KW"/>
</dbReference>
<dbReference type="InterPro" id="IPR013597">
    <property type="entry name" value="Mat_intron_G2"/>
</dbReference>
<dbReference type="InterPro" id="IPR043502">
    <property type="entry name" value="DNA/RNA_pol_sf"/>
</dbReference>
<gene>
    <name evidence="2" type="ORF">AVDCRST_MAG94-3281</name>
</gene>
<dbReference type="PANTHER" id="PTHR34047">
    <property type="entry name" value="NUCLEAR INTRON MATURASE 1, MITOCHONDRIAL-RELATED"/>
    <property type="match status" value="1"/>
</dbReference>
<dbReference type="InterPro" id="IPR051083">
    <property type="entry name" value="GrpII_Intron_Splice-Mob/Def"/>
</dbReference>
<name>A0A6J4MHM6_9CYAN</name>
<dbReference type="InterPro" id="IPR003615">
    <property type="entry name" value="HNH_nuc"/>
</dbReference>
<dbReference type="SUPFAM" id="SSF56672">
    <property type="entry name" value="DNA/RNA polymerases"/>
    <property type="match status" value="1"/>
</dbReference>
<dbReference type="EC" id="2.7.7.49" evidence="2"/>
<feature type="domain" description="Reverse transcriptase" evidence="1">
    <location>
        <begin position="1"/>
        <end position="100"/>
    </location>
</feature>
<evidence type="ECO:0000313" key="2">
    <source>
        <dbReference type="EMBL" id="CAA9359495.1"/>
    </source>
</evidence>
<dbReference type="GO" id="GO:0003676">
    <property type="term" value="F:nucleic acid binding"/>
    <property type="evidence" value="ECO:0007669"/>
    <property type="project" value="InterPro"/>
</dbReference>
<dbReference type="PROSITE" id="PS50878">
    <property type="entry name" value="RT_POL"/>
    <property type="match status" value="1"/>
</dbReference>